<dbReference type="GO" id="GO:0003688">
    <property type="term" value="F:DNA replication origin binding"/>
    <property type="evidence" value="ECO:0007669"/>
    <property type="project" value="TreeGrafter"/>
</dbReference>
<dbReference type="GO" id="GO:0003887">
    <property type="term" value="F:DNA-directed DNA polymerase activity"/>
    <property type="evidence" value="ECO:0007669"/>
    <property type="project" value="TreeGrafter"/>
</dbReference>
<sequence>LNNEVQTVLKQFGVSTVKCRPVKKNFAYNDGIIPKTAEVLEVQYASNYPKLPTDLKGNTFSHVFNMTATAMERLLMEVDMRGPSWLEVSDYGL</sequence>
<dbReference type="GO" id="GO:0006272">
    <property type="term" value="P:leading strand elongation"/>
    <property type="evidence" value="ECO:0007669"/>
    <property type="project" value="TreeGrafter"/>
</dbReference>
<dbReference type="SUPFAM" id="SSF53098">
    <property type="entry name" value="Ribonuclease H-like"/>
    <property type="match status" value="1"/>
</dbReference>
<dbReference type="GO" id="GO:0003682">
    <property type="term" value="F:chromatin binding"/>
    <property type="evidence" value="ECO:0007669"/>
    <property type="project" value="TreeGrafter"/>
</dbReference>
<dbReference type="GO" id="GO:0003697">
    <property type="term" value="F:single-stranded DNA binding"/>
    <property type="evidence" value="ECO:0007669"/>
    <property type="project" value="TreeGrafter"/>
</dbReference>
<dbReference type="WBParaSite" id="ASIM_0000540701-mRNA-1">
    <property type="protein sequence ID" value="ASIM_0000540701-mRNA-1"/>
    <property type="gene ID" value="ASIM_0000540701"/>
</dbReference>
<dbReference type="AlphaFoldDB" id="A0A0M3JCS4"/>
<dbReference type="PANTHER" id="PTHR45861">
    <property type="entry name" value="DNA POLYMERASE ALPHA CATALYTIC SUBUNIT"/>
    <property type="match status" value="1"/>
</dbReference>
<protein>
    <submittedName>
        <fullName evidence="1">DNA polymerase alpha catalytic subunit (inferred by orthology to a human protein)</fullName>
    </submittedName>
</protein>
<organism evidence="1">
    <name type="scientific">Anisakis simplex</name>
    <name type="common">Herring worm</name>
    <dbReference type="NCBI Taxonomy" id="6269"/>
    <lineage>
        <taxon>Eukaryota</taxon>
        <taxon>Metazoa</taxon>
        <taxon>Ecdysozoa</taxon>
        <taxon>Nematoda</taxon>
        <taxon>Chromadorea</taxon>
        <taxon>Rhabditida</taxon>
        <taxon>Spirurina</taxon>
        <taxon>Ascaridomorpha</taxon>
        <taxon>Ascaridoidea</taxon>
        <taxon>Anisakidae</taxon>
        <taxon>Anisakis</taxon>
        <taxon>Anisakis simplex complex</taxon>
    </lineage>
</organism>
<accession>A0A0M3JCS4</accession>
<reference evidence="1" key="1">
    <citation type="submission" date="2017-02" db="UniProtKB">
        <authorList>
            <consortium name="WormBaseParasite"/>
        </authorList>
    </citation>
    <scope>IDENTIFICATION</scope>
</reference>
<dbReference type="Gene3D" id="3.30.70.2820">
    <property type="match status" value="1"/>
</dbReference>
<proteinExistence type="predicted"/>
<name>A0A0M3JCS4_ANISI</name>
<dbReference type="GO" id="GO:1902975">
    <property type="term" value="P:mitotic DNA replication initiation"/>
    <property type="evidence" value="ECO:0007669"/>
    <property type="project" value="TreeGrafter"/>
</dbReference>
<dbReference type="InterPro" id="IPR012337">
    <property type="entry name" value="RNaseH-like_sf"/>
</dbReference>
<dbReference type="GO" id="GO:0006273">
    <property type="term" value="P:lagging strand elongation"/>
    <property type="evidence" value="ECO:0007669"/>
    <property type="project" value="TreeGrafter"/>
</dbReference>
<dbReference type="GO" id="GO:0005658">
    <property type="term" value="C:alpha DNA polymerase:primase complex"/>
    <property type="evidence" value="ECO:0007669"/>
    <property type="project" value="TreeGrafter"/>
</dbReference>
<dbReference type="PANTHER" id="PTHR45861:SF1">
    <property type="entry name" value="DNA POLYMERASE ALPHA CATALYTIC SUBUNIT"/>
    <property type="match status" value="1"/>
</dbReference>
<evidence type="ECO:0000313" key="1">
    <source>
        <dbReference type="WBParaSite" id="ASIM_0000540701-mRNA-1"/>
    </source>
</evidence>